<dbReference type="EMBL" id="ML769448">
    <property type="protein sequence ID" value="KAE9401208.1"/>
    <property type="molecule type" value="Genomic_DNA"/>
</dbReference>
<sequence length="289" mass="32009">MVKSASEALGGLDVMVANAGIAGPVKPLVSISGNEWDDLFRVNVRGVFLCYKYGARSAYRLVGVEEESLAPPRLLENKLWNLVNMVSLSMHMHQLHLLWVMYAIYMIKSFRLTARFSQFIKLLPPYAKPGEPADIASIVSYLASKESHYITGESFTNYRPDAVTYYSSFLAYRTNFAFNGGLSYFITLSATQKAKRRDLPTSVISAIRHPQAVSSTPADCKLSSVTKDNNQVQKSVKSQCDTSLFNQWQAPMALDRLSSSSVTCAITSVKSEAIAKKLAQKAQRRVGNL</sequence>
<reference evidence="1" key="1">
    <citation type="journal article" date="2019" name="Environ. Microbiol.">
        <title>Fungal ecological strategies reflected in gene transcription - a case study of two litter decomposers.</title>
        <authorList>
            <person name="Barbi F."/>
            <person name="Kohler A."/>
            <person name="Barry K."/>
            <person name="Baskaran P."/>
            <person name="Daum C."/>
            <person name="Fauchery L."/>
            <person name="Ihrmark K."/>
            <person name="Kuo A."/>
            <person name="LaButti K."/>
            <person name="Lipzen A."/>
            <person name="Morin E."/>
            <person name="Grigoriev I.V."/>
            <person name="Henrissat B."/>
            <person name="Lindahl B."/>
            <person name="Martin F."/>
        </authorList>
    </citation>
    <scope>NUCLEOTIDE SEQUENCE</scope>
    <source>
        <strain evidence="1">JB14</strain>
    </source>
</reference>
<gene>
    <name evidence="1" type="ORF">BT96DRAFT_974881</name>
</gene>
<evidence type="ECO:0008006" key="3">
    <source>
        <dbReference type="Google" id="ProtNLM"/>
    </source>
</evidence>
<name>A0A6A4HVC2_9AGAR</name>
<dbReference type="PRINTS" id="PR00081">
    <property type="entry name" value="GDHRDH"/>
</dbReference>
<dbReference type="Gene3D" id="3.40.50.720">
    <property type="entry name" value="NAD(P)-binding Rossmann-like Domain"/>
    <property type="match status" value="2"/>
</dbReference>
<dbReference type="AlphaFoldDB" id="A0A6A4HVC2"/>
<dbReference type="InterPro" id="IPR002347">
    <property type="entry name" value="SDR_fam"/>
</dbReference>
<evidence type="ECO:0000313" key="2">
    <source>
        <dbReference type="Proteomes" id="UP000799118"/>
    </source>
</evidence>
<accession>A0A6A4HVC2</accession>
<dbReference type="PANTHER" id="PTHR42820">
    <property type="entry name" value="SHORT-CHAIN DEHYDROGENASE REDUCTASE"/>
    <property type="match status" value="1"/>
</dbReference>
<protein>
    <recommendedName>
        <fullName evidence="3">NAD(P)-binding protein</fullName>
    </recommendedName>
</protein>
<proteinExistence type="predicted"/>
<dbReference type="Pfam" id="PF00106">
    <property type="entry name" value="adh_short"/>
    <property type="match status" value="1"/>
</dbReference>
<dbReference type="InterPro" id="IPR036291">
    <property type="entry name" value="NAD(P)-bd_dom_sf"/>
</dbReference>
<dbReference type="Proteomes" id="UP000799118">
    <property type="component" value="Unassembled WGS sequence"/>
</dbReference>
<dbReference type="SUPFAM" id="SSF51735">
    <property type="entry name" value="NAD(P)-binding Rossmann-fold domains"/>
    <property type="match status" value="1"/>
</dbReference>
<dbReference type="OrthoDB" id="498125at2759"/>
<dbReference type="PANTHER" id="PTHR42820:SF1">
    <property type="entry name" value="SHORT-CHAIN DEHYDROGENASE_REDUCTASE FAMILY PROTEIN"/>
    <property type="match status" value="1"/>
</dbReference>
<evidence type="ECO:0000313" key="1">
    <source>
        <dbReference type="EMBL" id="KAE9401208.1"/>
    </source>
</evidence>
<organism evidence="1 2">
    <name type="scientific">Gymnopus androsaceus JB14</name>
    <dbReference type="NCBI Taxonomy" id="1447944"/>
    <lineage>
        <taxon>Eukaryota</taxon>
        <taxon>Fungi</taxon>
        <taxon>Dikarya</taxon>
        <taxon>Basidiomycota</taxon>
        <taxon>Agaricomycotina</taxon>
        <taxon>Agaricomycetes</taxon>
        <taxon>Agaricomycetidae</taxon>
        <taxon>Agaricales</taxon>
        <taxon>Marasmiineae</taxon>
        <taxon>Omphalotaceae</taxon>
        <taxon>Gymnopus</taxon>
    </lineage>
</organism>
<keyword evidence="2" id="KW-1185">Reference proteome</keyword>